<dbReference type="Proteomes" id="UP001431019">
    <property type="component" value="Unassembled WGS sequence"/>
</dbReference>
<dbReference type="EMBL" id="JAJITD010000001">
    <property type="protein sequence ID" value="MCC8391020.1"/>
    <property type="molecule type" value="Genomic_DNA"/>
</dbReference>
<organism evidence="1 2">
    <name type="scientific">Paraburkholderia sejongensis</name>
    <dbReference type="NCBI Taxonomy" id="2886946"/>
    <lineage>
        <taxon>Bacteria</taxon>
        <taxon>Pseudomonadati</taxon>
        <taxon>Pseudomonadota</taxon>
        <taxon>Betaproteobacteria</taxon>
        <taxon>Burkholderiales</taxon>
        <taxon>Burkholderiaceae</taxon>
        <taxon>Paraburkholderia</taxon>
    </lineage>
</organism>
<evidence type="ECO:0000313" key="2">
    <source>
        <dbReference type="Proteomes" id="UP001431019"/>
    </source>
</evidence>
<gene>
    <name evidence="1" type="ORF">LJ656_00335</name>
</gene>
<comment type="caution">
    <text evidence="1">The sequence shown here is derived from an EMBL/GenBank/DDBJ whole genome shotgun (WGS) entry which is preliminary data.</text>
</comment>
<protein>
    <submittedName>
        <fullName evidence="1">Uncharacterized protein</fullName>
    </submittedName>
</protein>
<reference evidence="1 2" key="1">
    <citation type="submission" date="2021-11" db="EMBL/GenBank/DDBJ databases">
        <authorList>
            <person name="Oh E.-T."/>
            <person name="Kim S.-B."/>
        </authorList>
    </citation>
    <scope>NUCLEOTIDE SEQUENCE [LARGE SCALE GENOMIC DNA]</scope>
    <source>
        <strain evidence="1 2">MMS20-SJTR3</strain>
    </source>
</reference>
<proteinExistence type="predicted"/>
<dbReference type="RefSeq" id="WP_230507235.1">
    <property type="nucleotide sequence ID" value="NZ_JAJITD010000001.1"/>
</dbReference>
<evidence type="ECO:0000313" key="1">
    <source>
        <dbReference type="EMBL" id="MCC8391020.1"/>
    </source>
</evidence>
<sequence>MTCIICNFPLFTFETFLKPDQKQQRIGESRGLRIIGKSHDAGEPALNQRADVRSAQPGRGLRGLCGGPTRMLISNAQLRVFVRHCPFINCAF</sequence>
<accession>A0ABS8JMN2</accession>
<name>A0ABS8JMN2_9BURK</name>
<keyword evidence="2" id="KW-1185">Reference proteome</keyword>